<evidence type="ECO:0000256" key="4">
    <source>
        <dbReference type="ARBA" id="ARBA00023033"/>
    </source>
</evidence>
<dbReference type="PANTHER" id="PTHR42847:SF4">
    <property type="entry name" value="ALKANESULFONATE MONOOXYGENASE-RELATED"/>
    <property type="match status" value="1"/>
</dbReference>
<organism evidence="6">
    <name type="scientific">marine metagenome</name>
    <dbReference type="NCBI Taxonomy" id="408172"/>
    <lineage>
        <taxon>unclassified sequences</taxon>
        <taxon>metagenomes</taxon>
        <taxon>ecological metagenomes</taxon>
    </lineage>
</organism>
<protein>
    <recommendedName>
        <fullName evidence="5">Luciferase-like domain-containing protein</fullName>
    </recommendedName>
</protein>
<feature type="domain" description="Luciferase-like" evidence="5">
    <location>
        <begin position="16"/>
        <end position="259"/>
    </location>
</feature>
<keyword evidence="3" id="KW-0560">Oxidoreductase</keyword>
<dbReference type="Pfam" id="PF00296">
    <property type="entry name" value="Bac_luciferase"/>
    <property type="match status" value="1"/>
</dbReference>
<gene>
    <name evidence="6" type="ORF">METZ01_LOCUS233640</name>
</gene>
<reference evidence="6" key="1">
    <citation type="submission" date="2018-05" db="EMBL/GenBank/DDBJ databases">
        <authorList>
            <person name="Lanie J.A."/>
            <person name="Ng W.-L."/>
            <person name="Kazmierczak K.M."/>
            <person name="Andrzejewski T.M."/>
            <person name="Davidsen T.M."/>
            <person name="Wayne K.J."/>
            <person name="Tettelin H."/>
            <person name="Glass J.I."/>
            <person name="Rusch D."/>
            <person name="Podicherti R."/>
            <person name="Tsui H.-C.T."/>
            <person name="Winkler M.E."/>
        </authorList>
    </citation>
    <scope>NUCLEOTIDE SEQUENCE</scope>
</reference>
<evidence type="ECO:0000313" key="6">
    <source>
        <dbReference type="EMBL" id="SVB80786.1"/>
    </source>
</evidence>
<dbReference type="InterPro" id="IPR036661">
    <property type="entry name" value="Luciferase-like_sf"/>
</dbReference>
<dbReference type="GO" id="GO:0046306">
    <property type="term" value="P:alkanesulfonate catabolic process"/>
    <property type="evidence" value="ECO:0007669"/>
    <property type="project" value="TreeGrafter"/>
</dbReference>
<name>A0A382H0D4_9ZZZZ</name>
<accession>A0A382H0D4</accession>
<dbReference type="SUPFAM" id="SSF51679">
    <property type="entry name" value="Bacterial luciferase-like"/>
    <property type="match status" value="1"/>
</dbReference>
<evidence type="ECO:0000256" key="2">
    <source>
        <dbReference type="ARBA" id="ARBA00022643"/>
    </source>
</evidence>
<dbReference type="NCBIfam" id="TIGR03619">
    <property type="entry name" value="F420_Rv2161c"/>
    <property type="match status" value="1"/>
</dbReference>
<dbReference type="GO" id="GO:0008726">
    <property type="term" value="F:alkanesulfonate monooxygenase activity"/>
    <property type="evidence" value="ECO:0007669"/>
    <property type="project" value="TreeGrafter"/>
</dbReference>
<evidence type="ECO:0000256" key="1">
    <source>
        <dbReference type="ARBA" id="ARBA00022630"/>
    </source>
</evidence>
<keyword evidence="2" id="KW-0288">FMN</keyword>
<sequence>MQVGVVFPQTEIGSDPIAVRDYAQTAEGLDCSHILAFDHVLGANRASRPDFRGPYDLSSLFHEPFVLFGYLAGLTERIGLTTGIIIVAQRQTVLVAKQAAAVDVLSGGRLRLGIGIGWNDVEFEALGENFRNRGKRSEEQVEVMRALWTQETVTYDGRWHKITDAGINPLPVQRPIPIIFGGMADAVMRRIAKIGDGWLPQFEGFGSDGETTNEEGRALIGRLGAYIRDAGREPKDVAIEGRIKLGDRTPEACAREVEAWADLGATEVTLNTMGAGLPSPKDHMDAIRRFMNALNN</sequence>
<proteinExistence type="predicted"/>
<dbReference type="InterPro" id="IPR050172">
    <property type="entry name" value="SsuD_RutA_monooxygenase"/>
</dbReference>
<keyword evidence="1" id="KW-0285">Flavoprotein</keyword>
<evidence type="ECO:0000256" key="3">
    <source>
        <dbReference type="ARBA" id="ARBA00023002"/>
    </source>
</evidence>
<dbReference type="InterPro" id="IPR019921">
    <property type="entry name" value="Lucif-like_OxRdtase_Rv2161c"/>
</dbReference>
<evidence type="ECO:0000259" key="5">
    <source>
        <dbReference type="Pfam" id="PF00296"/>
    </source>
</evidence>
<dbReference type="EMBL" id="UINC01058480">
    <property type="protein sequence ID" value="SVB80786.1"/>
    <property type="molecule type" value="Genomic_DNA"/>
</dbReference>
<dbReference type="InterPro" id="IPR011251">
    <property type="entry name" value="Luciferase-like_dom"/>
</dbReference>
<keyword evidence="4" id="KW-0503">Monooxygenase</keyword>
<dbReference type="PANTHER" id="PTHR42847">
    <property type="entry name" value="ALKANESULFONATE MONOOXYGENASE"/>
    <property type="match status" value="1"/>
</dbReference>
<dbReference type="Gene3D" id="3.20.20.30">
    <property type="entry name" value="Luciferase-like domain"/>
    <property type="match status" value="1"/>
</dbReference>
<dbReference type="AlphaFoldDB" id="A0A382H0D4"/>